<evidence type="ECO:0000313" key="2">
    <source>
        <dbReference type="EMBL" id="KAE9151706.1"/>
    </source>
</evidence>
<dbReference type="InterPro" id="IPR046341">
    <property type="entry name" value="SET_dom_sf"/>
</dbReference>
<dbReference type="EMBL" id="QXFW01000132">
    <property type="protein sequence ID" value="KAE9023758.1"/>
    <property type="molecule type" value="Genomic_DNA"/>
</dbReference>
<accession>A0A6A3UKI6</accession>
<dbReference type="SUPFAM" id="SSF82199">
    <property type="entry name" value="SET domain"/>
    <property type="match status" value="1"/>
</dbReference>
<dbReference type="EMBL" id="QXGA01000136">
    <property type="protein sequence ID" value="KAE9151706.1"/>
    <property type="molecule type" value="Genomic_DNA"/>
</dbReference>
<sequence length="227" mass="25925">MKVLLRIPDLRAKLVDVRKKKPVYIPSSQHDPNDAETDVMVSIPFLDYVSEISENIVPEGLEFVDAGDVDPRGRLLRALVPERGRRVLLHARHLPARRAVQQRSTYSLRSSGLARSFGVLREFAGVRGHGPEEVMKENSGYPMLLNEKIRQICVRRGVGCWINREILTARVRPNVQFVEMQNMTQVKVLYRTISTVDVGAQITVSYGKEIWFKFACDPCWKEHLSQT</sequence>
<organism evidence="2 3">
    <name type="scientific">Phytophthora fragariae</name>
    <dbReference type="NCBI Taxonomy" id="53985"/>
    <lineage>
        <taxon>Eukaryota</taxon>
        <taxon>Sar</taxon>
        <taxon>Stramenopiles</taxon>
        <taxon>Oomycota</taxon>
        <taxon>Peronosporomycetes</taxon>
        <taxon>Peronosporales</taxon>
        <taxon>Peronosporaceae</taxon>
        <taxon>Phytophthora</taxon>
    </lineage>
</organism>
<dbReference type="Proteomes" id="UP000460718">
    <property type="component" value="Unassembled WGS sequence"/>
</dbReference>
<gene>
    <name evidence="2" type="ORF">PF006_g4013</name>
    <name evidence="1" type="ORF">PF011_g3823</name>
</gene>
<dbReference type="AlphaFoldDB" id="A0A6A3UKI6"/>
<comment type="caution">
    <text evidence="2">The sequence shown here is derived from an EMBL/GenBank/DDBJ whole genome shotgun (WGS) entry which is preliminary data.</text>
</comment>
<dbReference type="Proteomes" id="UP000440732">
    <property type="component" value="Unassembled WGS sequence"/>
</dbReference>
<evidence type="ECO:0000313" key="4">
    <source>
        <dbReference type="Proteomes" id="UP000460718"/>
    </source>
</evidence>
<evidence type="ECO:0000313" key="1">
    <source>
        <dbReference type="EMBL" id="KAE9023758.1"/>
    </source>
</evidence>
<evidence type="ECO:0008006" key="5">
    <source>
        <dbReference type="Google" id="ProtNLM"/>
    </source>
</evidence>
<name>A0A6A3UKI6_9STRA</name>
<reference evidence="2 3" key="1">
    <citation type="submission" date="2018-08" db="EMBL/GenBank/DDBJ databases">
        <title>Genomic investigation of the strawberry pathogen Phytophthora fragariae indicates pathogenicity is determined by transcriptional variation in three key races.</title>
        <authorList>
            <person name="Adams T.M."/>
            <person name="Armitage A.D."/>
            <person name="Sobczyk M.K."/>
            <person name="Bates H.J."/>
            <person name="Dunwell J.M."/>
            <person name="Nellist C.F."/>
            <person name="Harrison R.J."/>
        </authorList>
    </citation>
    <scope>NUCLEOTIDE SEQUENCE [LARGE SCALE GENOMIC DNA]</scope>
    <source>
        <strain evidence="2 3">NOV-5</strain>
        <strain evidence="1 4">SCRP245</strain>
    </source>
</reference>
<protein>
    <recommendedName>
        <fullName evidence="5">SET domain-containing protein</fullName>
    </recommendedName>
</protein>
<proteinExistence type="predicted"/>
<evidence type="ECO:0000313" key="3">
    <source>
        <dbReference type="Proteomes" id="UP000440732"/>
    </source>
</evidence>